<feature type="coiled-coil region" evidence="5">
    <location>
        <begin position="487"/>
        <end position="521"/>
    </location>
</feature>
<keyword evidence="3 5" id="KW-0175">Coiled coil</keyword>
<proteinExistence type="inferred from homology"/>
<feature type="coiled-coil region" evidence="5">
    <location>
        <begin position="580"/>
        <end position="794"/>
    </location>
</feature>
<dbReference type="FunFam" id="1.20.5.500:FF:000001">
    <property type="entry name" value="Type II keratin 23"/>
    <property type="match status" value="3"/>
</dbReference>
<evidence type="ECO:0000256" key="4">
    <source>
        <dbReference type="RuleBase" id="RU000685"/>
    </source>
</evidence>
<feature type="domain" description="IF rod" evidence="6">
    <location>
        <begin position="483"/>
        <end position="795"/>
    </location>
</feature>
<dbReference type="InterPro" id="IPR018039">
    <property type="entry name" value="IF_conserved"/>
</dbReference>
<dbReference type="SMART" id="SM01391">
    <property type="entry name" value="Filament"/>
    <property type="match status" value="3"/>
</dbReference>
<feature type="domain" description="IF rod" evidence="6">
    <location>
        <begin position="819"/>
        <end position="1130"/>
    </location>
</feature>
<name>A0A151PC64_ALLMI</name>
<dbReference type="Proteomes" id="UP000050525">
    <property type="component" value="Unassembled WGS sequence"/>
</dbReference>
<comment type="caution">
    <text evidence="7">The sequence shown here is derived from an EMBL/GenBank/DDBJ whole genome shotgun (WGS) entry which is preliminary data.</text>
</comment>
<dbReference type="PROSITE" id="PS00226">
    <property type="entry name" value="IF_ROD_1"/>
    <property type="match status" value="3"/>
</dbReference>
<dbReference type="GO" id="GO:0030855">
    <property type="term" value="P:epithelial cell differentiation"/>
    <property type="evidence" value="ECO:0007669"/>
    <property type="project" value="TreeGrafter"/>
</dbReference>
<keyword evidence="2 4" id="KW-0403">Intermediate filament</keyword>
<protein>
    <submittedName>
        <fullName evidence="7">Keratin, type I cytoskeletal 19</fullName>
    </submittedName>
</protein>
<dbReference type="GO" id="GO:0045109">
    <property type="term" value="P:intermediate filament organization"/>
    <property type="evidence" value="ECO:0007669"/>
    <property type="project" value="TreeGrafter"/>
</dbReference>
<dbReference type="eggNOG" id="ENOG502QV0B">
    <property type="taxonomic scope" value="Eukaryota"/>
</dbReference>
<feature type="coiled-coil region" evidence="5">
    <location>
        <begin position="823"/>
        <end position="893"/>
    </location>
</feature>
<evidence type="ECO:0000259" key="6">
    <source>
        <dbReference type="PROSITE" id="PS51842"/>
    </source>
</evidence>
<organism evidence="7 8">
    <name type="scientific">Alligator mississippiensis</name>
    <name type="common">American alligator</name>
    <dbReference type="NCBI Taxonomy" id="8496"/>
    <lineage>
        <taxon>Eukaryota</taxon>
        <taxon>Metazoa</taxon>
        <taxon>Chordata</taxon>
        <taxon>Craniata</taxon>
        <taxon>Vertebrata</taxon>
        <taxon>Euteleostomi</taxon>
        <taxon>Archelosauria</taxon>
        <taxon>Archosauria</taxon>
        <taxon>Crocodylia</taxon>
        <taxon>Alligatoridae</taxon>
        <taxon>Alligatorinae</taxon>
        <taxon>Alligator</taxon>
    </lineage>
</organism>
<dbReference type="Gene3D" id="1.20.5.170">
    <property type="match status" value="4"/>
</dbReference>
<dbReference type="Gene3D" id="1.20.5.1160">
    <property type="entry name" value="Vasodilator-stimulated phosphoprotein"/>
    <property type="match status" value="3"/>
</dbReference>
<dbReference type="GO" id="GO:0005198">
    <property type="term" value="F:structural molecule activity"/>
    <property type="evidence" value="ECO:0007669"/>
    <property type="project" value="InterPro"/>
</dbReference>
<keyword evidence="8" id="KW-1185">Reference proteome</keyword>
<feature type="coiled-coil region" evidence="5">
    <location>
        <begin position="339"/>
        <end position="380"/>
    </location>
</feature>
<dbReference type="SUPFAM" id="SSF64593">
    <property type="entry name" value="Intermediate filament protein, coiled coil region"/>
    <property type="match status" value="7"/>
</dbReference>
<dbReference type="PRINTS" id="PR01248">
    <property type="entry name" value="TYPE1KERATIN"/>
</dbReference>
<feature type="coiled-coil region" evidence="5">
    <location>
        <begin position="187"/>
        <end position="228"/>
    </location>
</feature>
<dbReference type="EMBL" id="AKHW03000499">
    <property type="protein sequence ID" value="KYO46706.1"/>
    <property type="molecule type" value="Genomic_DNA"/>
</dbReference>
<feature type="domain" description="IF rod" evidence="6">
    <location>
        <begin position="1205"/>
        <end position="1297"/>
    </location>
</feature>
<keyword evidence="1" id="KW-0416">Keratin</keyword>
<evidence type="ECO:0000256" key="5">
    <source>
        <dbReference type="SAM" id="Coils"/>
    </source>
</evidence>
<dbReference type="InterPro" id="IPR002957">
    <property type="entry name" value="Keratin_I"/>
</dbReference>
<dbReference type="STRING" id="8496.A0A151PC64"/>
<dbReference type="Gene3D" id="1.20.5.500">
    <property type="entry name" value="Single helix bin"/>
    <property type="match status" value="3"/>
</dbReference>
<sequence length="1345" mass="150466">MSTFSLRPTTSIRFGGGSYRSPSIHGGSGGQRVSVSSARFVSSGAGGGLGGGYGGGFGSSFSGGFGGGFGGSLGSGDSLLSGNEKITMQNLNDRLASYLDKVRALEEANSELEIKIRDWYQKQGPGPSRDYSPYYKTIEDLRDKILAATIDNSKIVLQIDNARLAADDFKTKFETEQGLRLSVEADINGLRRLLDELTLARTDLEMQIENLKEELAYLKKNHEEEMNAHAGQAGGQVSVEVDSAPGIDLTKILAEMRDQYEFMAEKNRKDAEGWFNSKTEELNQEVAVNTEQLQTSRTEITDLRRTLQGLEIELQSQLSMKAALEGTLADTENRYGAQLSQIQCLISNIEAQLGDLRAEMERQNSEYKMLMDIKTRLEQEIATYHQLLEGQDSQLFGLSGTTDSKRGGKGDKYASSVAGGYGGGLGGGLGGGYSSGFGGDYGGSAFYGGIGGGAGGGYGGGFGGFDFGGGFGGGDGGVLSGNEKITMQNLNDRLASYLDKVRALEEANADLEVKIRDWYQKQGPTSPARDYSPYYKTIEDLRDKILAATIDNSRIILEIDNARLAADDFRMKYENELYLRQSVEADINGLRRVLDELTLARADLEMQIENLKEELAYLKKNHEEEMREYSNQMTGKVSVEMDAAPGVDLTKVLAEMREQYEALADKNRREAEAWFFTKTEELNREVATSTEQIQTSKSEMTELRRTLQGLEIELQSQLSMKAGLEANLADTESRYCAQLAQLQAMITSIEEQLAELRCDMERQNQEYKMLLDIKTRLEQEIATYRRLLDGQDSQLSGSGWAPKEGFAGWCDEGIFNSNEKETMQFLNDRLACYLEKVRHLEQENADLECKIREWYECQVPYVRTDFQAFYKTLEELQQQILCAKTNNAKMVLQIDNARLAADDFRTKFDSEQVIRQSVDADINGLRRIMDELTLCRADLEMQLESLKEELLCLKKNHEEEANVLRCQLGARVNVEVDAAPSCDFNKVLNEIRCQYENLVENNRKDVEAWFSTKMEELNQQVISSGEQLQCCQTEITDLRRTIQALEIDLEAQTSMKSTLECTLHETENRYASQLAHLQCLITNVEAQLAELRCDIERQNQEYKVLLDVKTRLETEIATYRRLLEGEDCKLPSFPCVPDCAPPSQITTKIRTITEEIKDGRCMDHKRSAVLKLIMPGSVWMLTISKWLLMTMLPSMNTNMGFARALRQTSKALEIDLQTQHNLNTALENTLAETETHYSQQLSELQCLVSDVEVQLAELRSDIDHQDGEYKVLLDAKCQLDCEISVYHSLLDVEDCRLPNYPGNPGCAPSISSAGGKPVCYIKENNVQMKQQPKSSVQWGIGVQTN</sequence>
<feature type="domain" description="IF rod" evidence="6">
    <location>
        <begin position="84"/>
        <end position="395"/>
    </location>
</feature>
<accession>A0A151PC64</accession>
<evidence type="ECO:0000256" key="2">
    <source>
        <dbReference type="ARBA" id="ARBA00022754"/>
    </source>
</evidence>
<dbReference type="InterPro" id="IPR039008">
    <property type="entry name" value="IF_rod_dom"/>
</dbReference>
<dbReference type="FunFam" id="1.20.5.1160:FF:000002">
    <property type="entry name" value="Type I keratin 10"/>
    <property type="match status" value="3"/>
</dbReference>
<gene>
    <name evidence="7" type="primary">KRT19</name>
    <name evidence="7" type="ORF">Y1Q_0018451</name>
</gene>
<evidence type="ECO:0000256" key="1">
    <source>
        <dbReference type="ARBA" id="ARBA00022744"/>
    </source>
</evidence>
<dbReference type="Pfam" id="PF00038">
    <property type="entry name" value="Filament"/>
    <property type="match status" value="4"/>
</dbReference>
<feature type="coiled-coil region" evidence="5">
    <location>
        <begin position="88"/>
        <end position="122"/>
    </location>
</feature>
<dbReference type="PROSITE" id="PS51842">
    <property type="entry name" value="IF_ROD_2"/>
    <property type="match status" value="4"/>
</dbReference>
<dbReference type="FunFam" id="1.20.5.170:FF:000002">
    <property type="entry name" value="Type I keratin KA11"/>
    <property type="match status" value="4"/>
</dbReference>
<feature type="coiled-coil region" evidence="5">
    <location>
        <begin position="929"/>
        <end position="967"/>
    </location>
</feature>
<comment type="similarity">
    <text evidence="4">Belongs to the intermediate filament family.</text>
</comment>
<dbReference type="PANTHER" id="PTHR23239:SF121">
    <property type="entry name" value="KERATIN, TYPE I CYTOSKELETAL 13"/>
    <property type="match status" value="1"/>
</dbReference>
<evidence type="ECO:0000313" key="7">
    <source>
        <dbReference type="EMBL" id="KYO46706.1"/>
    </source>
</evidence>
<dbReference type="PANTHER" id="PTHR23239">
    <property type="entry name" value="INTERMEDIATE FILAMENT"/>
    <property type="match status" value="1"/>
</dbReference>
<dbReference type="SUPFAM" id="SSF46579">
    <property type="entry name" value="Prefoldin"/>
    <property type="match status" value="1"/>
</dbReference>
<evidence type="ECO:0000256" key="3">
    <source>
        <dbReference type="ARBA" id="ARBA00023054"/>
    </source>
</evidence>
<evidence type="ECO:0000313" key="8">
    <source>
        <dbReference type="Proteomes" id="UP000050525"/>
    </source>
</evidence>
<feature type="coiled-coil region" evidence="5">
    <location>
        <begin position="1028"/>
        <end position="1115"/>
    </location>
</feature>
<dbReference type="GO" id="GO:0005882">
    <property type="term" value="C:intermediate filament"/>
    <property type="evidence" value="ECO:0007669"/>
    <property type="project" value="UniProtKB-KW"/>
</dbReference>
<reference evidence="7 8" key="1">
    <citation type="journal article" date="2012" name="Genome Biol.">
        <title>Sequencing three crocodilian genomes to illuminate the evolution of archosaurs and amniotes.</title>
        <authorList>
            <person name="St John J.A."/>
            <person name="Braun E.L."/>
            <person name="Isberg S.R."/>
            <person name="Miles L.G."/>
            <person name="Chong A.Y."/>
            <person name="Gongora J."/>
            <person name="Dalzell P."/>
            <person name="Moran C."/>
            <person name="Bed'hom B."/>
            <person name="Abzhanov A."/>
            <person name="Burgess S.C."/>
            <person name="Cooksey A.M."/>
            <person name="Castoe T.A."/>
            <person name="Crawford N.G."/>
            <person name="Densmore L.D."/>
            <person name="Drew J.C."/>
            <person name="Edwards S.V."/>
            <person name="Faircloth B.C."/>
            <person name="Fujita M.K."/>
            <person name="Greenwold M.J."/>
            <person name="Hoffmann F.G."/>
            <person name="Howard J.M."/>
            <person name="Iguchi T."/>
            <person name="Janes D.E."/>
            <person name="Khan S.Y."/>
            <person name="Kohno S."/>
            <person name="de Koning A.J."/>
            <person name="Lance S.L."/>
            <person name="McCarthy F.M."/>
            <person name="McCormack J.E."/>
            <person name="Merchant M.E."/>
            <person name="Peterson D.G."/>
            <person name="Pollock D.D."/>
            <person name="Pourmand N."/>
            <person name="Raney B.J."/>
            <person name="Roessler K.A."/>
            <person name="Sanford J.R."/>
            <person name="Sawyer R.H."/>
            <person name="Schmidt C.J."/>
            <person name="Triplett E.W."/>
            <person name="Tuberville T.D."/>
            <person name="Venegas-Anaya M."/>
            <person name="Howard J.T."/>
            <person name="Jarvis E.D."/>
            <person name="Guillette L.J.Jr."/>
            <person name="Glenn T.C."/>
            <person name="Green R.E."/>
            <person name="Ray D.A."/>
        </authorList>
    </citation>
    <scope>NUCLEOTIDE SEQUENCE [LARGE SCALE GENOMIC DNA]</scope>
    <source>
        <strain evidence="7">KSC_2009_1</strain>
    </source>
</reference>